<evidence type="ECO:0000256" key="5">
    <source>
        <dbReference type="ARBA" id="ARBA00023049"/>
    </source>
</evidence>
<accession>A0AAU9CIS8</accession>
<dbReference type="GO" id="GO:0004222">
    <property type="term" value="F:metalloendopeptidase activity"/>
    <property type="evidence" value="ECO:0007669"/>
    <property type="project" value="InterPro"/>
</dbReference>
<dbReference type="RefSeq" id="WP_338391570.1">
    <property type="nucleotide sequence ID" value="NZ_AP025314.1"/>
</dbReference>
<keyword evidence="7" id="KW-0732">Signal</keyword>
<comment type="similarity">
    <text evidence="6">Belongs to the peptidase M48 family.</text>
</comment>
<evidence type="ECO:0000256" key="7">
    <source>
        <dbReference type="SAM" id="SignalP"/>
    </source>
</evidence>
<organism evidence="9 10">
    <name type="scientific">Fulvitalea axinellae</name>
    <dbReference type="NCBI Taxonomy" id="1182444"/>
    <lineage>
        <taxon>Bacteria</taxon>
        <taxon>Pseudomonadati</taxon>
        <taxon>Bacteroidota</taxon>
        <taxon>Cytophagia</taxon>
        <taxon>Cytophagales</taxon>
        <taxon>Persicobacteraceae</taxon>
        <taxon>Fulvitalea</taxon>
    </lineage>
</organism>
<feature type="domain" description="Peptidase M48" evidence="8">
    <location>
        <begin position="61"/>
        <end position="238"/>
    </location>
</feature>
<dbReference type="PROSITE" id="PS51257">
    <property type="entry name" value="PROKAR_LIPOPROTEIN"/>
    <property type="match status" value="1"/>
</dbReference>
<evidence type="ECO:0000256" key="2">
    <source>
        <dbReference type="ARBA" id="ARBA00022723"/>
    </source>
</evidence>
<dbReference type="AlphaFoldDB" id="A0AAU9CIS8"/>
<evidence type="ECO:0000256" key="6">
    <source>
        <dbReference type="RuleBase" id="RU003983"/>
    </source>
</evidence>
<dbReference type="InterPro" id="IPR001915">
    <property type="entry name" value="Peptidase_M48"/>
</dbReference>
<keyword evidence="2" id="KW-0479">Metal-binding</keyword>
<keyword evidence="5 6" id="KW-0482">Metalloprotease</keyword>
<keyword evidence="10" id="KW-1185">Reference proteome</keyword>
<dbReference type="PANTHER" id="PTHR22726">
    <property type="entry name" value="METALLOENDOPEPTIDASE OMA1"/>
    <property type="match status" value="1"/>
</dbReference>
<dbReference type="EMBL" id="AP025314">
    <property type="protein sequence ID" value="BDD09988.1"/>
    <property type="molecule type" value="Genomic_DNA"/>
</dbReference>
<keyword evidence="1 6" id="KW-0645">Protease</keyword>
<name>A0AAU9CIS8_9BACT</name>
<feature type="chain" id="PRO_5043616892" evidence="7">
    <location>
        <begin position="22"/>
        <end position="266"/>
    </location>
</feature>
<evidence type="ECO:0000256" key="1">
    <source>
        <dbReference type="ARBA" id="ARBA00022670"/>
    </source>
</evidence>
<dbReference type="Gene3D" id="3.30.2010.10">
    <property type="entry name" value="Metalloproteases ('zincins'), catalytic domain"/>
    <property type="match status" value="1"/>
</dbReference>
<keyword evidence="4 6" id="KW-0862">Zinc</keyword>
<protein>
    <submittedName>
        <fullName evidence="9">Peptidase M48</fullName>
    </submittedName>
</protein>
<dbReference type="GO" id="GO:0046872">
    <property type="term" value="F:metal ion binding"/>
    <property type="evidence" value="ECO:0007669"/>
    <property type="project" value="UniProtKB-KW"/>
</dbReference>
<dbReference type="Proteomes" id="UP001348817">
    <property type="component" value="Chromosome"/>
</dbReference>
<keyword evidence="3 6" id="KW-0378">Hydrolase</keyword>
<evidence type="ECO:0000313" key="9">
    <source>
        <dbReference type="EMBL" id="BDD09988.1"/>
    </source>
</evidence>
<evidence type="ECO:0000256" key="3">
    <source>
        <dbReference type="ARBA" id="ARBA00022801"/>
    </source>
</evidence>
<dbReference type="GO" id="GO:0016020">
    <property type="term" value="C:membrane"/>
    <property type="evidence" value="ECO:0007669"/>
    <property type="project" value="TreeGrafter"/>
</dbReference>
<feature type="signal peptide" evidence="7">
    <location>
        <begin position="1"/>
        <end position="21"/>
    </location>
</feature>
<dbReference type="KEGG" id="fax:FUAX_24200"/>
<reference evidence="9 10" key="1">
    <citation type="submission" date="2021-12" db="EMBL/GenBank/DDBJ databases">
        <title>Genome sequencing of bacteria with rrn-lacking chromosome and rrn-plasmid.</title>
        <authorList>
            <person name="Anda M."/>
            <person name="Iwasaki W."/>
        </authorList>
    </citation>
    <scope>NUCLEOTIDE SEQUENCE [LARGE SCALE GENOMIC DNA]</scope>
    <source>
        <strain evidence="9 10">DSM 100852</strain>
    </source>
</reference>
<comment type="cofactor">
    <cofactor evidence="6">
        <name>Zn(2+)</name>
        <dbReference type="ChEBI" id="CHEBI:29105"/>
    </cofactor>
    <text evidence="6">Binds 1 zinc ion per subunit.</text>
</comment>
<proteinExistence type="inferred from homology"/>
<evidence type="ECO:0000259" key="8">
    <source>
        <dbReference type="Pfam" id="PF01435"/>
    </source>
</evidence>
<dbReference type="PANTHER" id="PTHR22726:SF1">
    <property type="entry name" value="METALLOENDOPEPTIDASE OMA1, MITOCHONDRIAL"/>
    <property type="match status" value="1"/>
</dbReference>
<dbReference type="Pfam" id="PF01435">
    <property type="entry name" value="Peptidase_M48"/>
    <property type="match status" value="1"/>
</dbReference>
<evidence type="ECO:0000313" key="10">
    <source>
        <dbReference type="Proteomes" id="UP001348817"/>
    </source>
</evidence>
<gene>
    <name evidence="9" type="ORF">FUAX_24200</name>
</gene>
<sequence>MRRILFLVSFLGLLGASCSSSGVLLFSLQDDVKLGRQVRDELLNDSKVDVLDRESYPEAYAYLDQMVNEILNSGNVKYRNEFEWEVRIIRDDVLNAFCAPGGYIFVYTGLIDYLDKPDDLAGVLGHEIAHADLRHTSRNLQQAYGVEFLLNLLIGENPGQIEQIAAGLAGNVTNLAFSRSHERESDDKSVEYLSGTRYKCDGASSFFAKMINDGQTPGIPEFLSTHPNPDNRVESISKKALEKGCDTKYTDENGYDYEQFKMDLRL</sequence>
<dbReference type="GO" id="GO:0051603">
    <property type="term" value="P:proteolysis involved in protein catabolic process"/>
    <property type="evidence" value="ECO:0007669"/>
    <property type="project" value="TreeGrafter"/>
</dbReference>
<dbReference type="InterPro" id="IPR051156">
    <property type="entry name" value="Mito/Outer_Membr_Metalloprot"/>
</dbReference>
<evidence type="ECO:0000256" key="4">
    <source>
        <dbReference type="ARBA" id="ARBA00022833"/>
    </source>
</evidence>